<dbReference type="PANTHER" id="PTHR34385">
    <property type="entry name" value="D-ALANYL-D-ALANINE CARBOXYPEPTIDASE"/>
    <property type="match status" value="1"/>
</dbReference>
<evidence type="ECO:0000313" key="4">
    <source>
        <dbReference type="Proteomes" id="UP000275836"/>
    </source>
</evidence>
<dbReference type="AlphaFoldDB" id="A0A3P2RIJ3"/>
<dbReference type="GO" id="GO:0006508">
    <property type="term" value="P:proteolysis"/>
    <property type="evidence" value="ECO:0007669"/>
    <property type="project" value="InterPro"/>
</dbReference>
<dbReference type="CDD" id="cd14852">
    <property type="entry name" value="LD-carboxypeptidase"/>
    <property type="match status" value="1"/>
</dbReference>
<dbReference type="Gene3D" id="3.30.1380.10">
    <property type="match status" value="1"/>
</dbReference>
<dbReference type="Pfam" id="PF02557">
    <property type="entry name" value="VanY"/>
    <property type="match status" value="1"/>
</dbReference>
<keyword evidence="3" id="KW-0645">Protease</keyword>
<reference evidence="3 4" key="1">
    <citation type="submission" date="2018-10" db="EMBL/GenBank/DDBJ databases">
        <title>Draft genome sequence of Weissella viridescens UCO-SMC3.</title>
        <authorList>
            <person name="Garcia-Cancino A."/>
            <person name="Espinoza-Monje M."/>
            <person name="Albarracin L."/>
            <person name="Garcia-Castillo V."/>
            <person name="Campos-Martin J."/>
            <person name="Nakano Y."/>
            <person name="Guitierrez-Zamorano C."/>
            <person name="Ikeda-Ohtsubo W."/>
            <person name="Morita H."/>
            <person name="Kitazawa H."/>
            <person name="Villena J."/>
        </authorList>
    </citation>
    <scope>NUCLEOTIDE SEQUENCE [LARGE SCALE GENOMIC DNA]</scope>
    <source>
        <strain evidence="3 4">UCO-SMC3</strain>
    </source>
</reference>
<dbReference type="InterPro" id="IPR003709">
    <property type="entry name" value="VanY-like_core_dom"/>
</dbReference>
<keyword evidence="1" id="KW-0472">Membrane</keyword>
<dbReference type="InterPro" id="IPR052179">
    <property type="entry name" value="DD-CPase-like"/>
</dbReference>
<keyword evidence="3" id="KW-0378">Hydrolase</keyword>
<dbReference type="InterPro" id="IPR009045">
    <property type="entry name" value="Zn_M74/Hedgehog-like"/>
</dbReference>
<evidence type="ECO:0000256" key="1">
    <source>
        <dbReference type="SAM" id="Phobius"/>
    </source>
</evidence>
<sequence length="281" mass="31719">MRQLENKFIAKVSLTLEKPFLFGCILGFRKREVPMKNKGMLAIGIGLVVLFVGGCVAAYSLGATKPQDQVKTKHAAQLPKSATPDNSNLILVNKKHPLKHELGFKQAEMNGITISQTIQQPLENFMNGAKAAGYPATLVSGYRSKAYQEQVFNQNYEQNLSQGMSHDEALKATKGVIQTPGSSEHETGLAVDVMTNQYWDKYHNLEAKSDQTAGQKWLIKHAPEYGFVLRYVKRPEGRKSTGIDYESWHFRYVGVENAKYMTKHHLTLEQYDQMIKDQHQN</sequence>
<proteinExistence type="predicted"/>
<dbReference type="InterPro" id="IPR058193">
    <property type="entry name" value="VanY/YodJ_core_dom"/>
</dbReference>
<dbReference type="EMBL" id="RHGY01000001">
    <property type="protein sequence ID" value="RRG18560.1"/>
    <property type="molecule type" value="Genomic_DNA"/>
</dbReference>
<keyword evidence="1" id="KW-1133">Transmembrane helix</keyword>
<dbReference type="Proteomes" id="UP000275836">
    <property type="component" value="Unassembled WGS sequence"/>
</dbReference>
<dbReference type="OrthoDB" id="9792074at2"/>
<name>A0A3P2RIJ3_WEIVI</name>
<organism evidence="3 4">
    <name type="scientific">Weissella viridescens</name>
    <name type="common">Lactobacillus viridescens</name>
    <dbReference type="NCBI Taxonomy" id="1629"/>
    <lineage>
        <taxon>Bacteria</taxon>
        <taxon>Bacillati</taxon>
        <taxon>Bacillota</taxon>
        <taxon>Bacilli</taxon>
        <taxon>Lactobacillales</taxon>
        <taxon>Lactobacillaceae</taxon>
        <taxon>Weissella</taxon>
    </lineage>
</organism>
<comment type="caution">
    <text evidence="3">The sequence shown here is derived from an EMBL/GenBank/DDBJ whole genome shotgun (WGS) entry which is preliminary data.</text>
</comment>
<keyword evidence="1" id="KW-0812">Transmembrane</keyword>
<keyword evidence="3" id="KW-0121">Carboxypeptidase</keyword>
<evidence type="ECO:0000313" key="3">
    <source>
        <dbReference type="EMBL" id="RRG18560.1"/>
    </source>
</evidence>
<protein>
    <submittedName>
        <fullName evidence="3">D-alanyl-D-alanine carboxypeptidase family protein</fullName>
    </submittedName>
</protein>
<dbReference type="GO" id="GO:0004180">
    <property type="term" value="F:carboxypeptidase activity"/>
    <property type="evidence" value="ECO:0007669"/>
    <property type="project" value="UniProtKB-KW"/>
</dbReference>
<accession>A0A3P2RIJ3</accession>
<gene>
    <name evidence="3" type="ORF">D3P96_00815</name>
</gene>
<feature type="domain" description="D-alanyl-D-alanine carboxypeptidase-like core" evidence="2">
    <location>
        <begin position="113"/>
        <end position="254"/>
    </location>
</feature>
<dbReference type="SUPFAM" id="SSF55166">
    <property type="entry name" value="Hedgehog/DD-peptidase"/>
    <property type="match status" value="1"/>
</dbReference>
<dbReference type="PANTHER" id="PTHR34385:SF1">
    <property type="entry name" value="PEPTIDOGLYCAN L-ALANYL-D-GLUTAMATE ENDOPEPTIDASE CWLK"/>
    <property type="match status" value="1"/>
</dbReference>
<feature type="transmembrane region" description="Helical" evidence="1">
    <location>
        <begin position="39"/>
        <end position="61"/>
    </location>
</feature>
<evidence type="ECO:0000259" key="2">
    <source>
        <dbReference type="Pfam" id="PF02557"/>
    </source>
</evidence>